<evidence type="ECO:0000313" key="1">
    <source>
        <dbReference type="EMBL" id="AZG12114.1"/>
    </source>
</evidence>
<dbReference type="AlphaFoldDB" id="A0A3G8GVI6"/>
<dbReference type="Proteomes" id="UP000270411">
    <property type="component" value="Plasmid unnamed1"/>
</dbReference>
<geneLocation type="plasmid" evidence="1">
    <name>unnamed1</name>
</geneLocation>
<evidence type="ECO:0000313" key="2">
    <source>
        <dbReference type="Proteomes" id="UP000270411"/>
    </source>
</evidence>
<organism evidence="1 2">
    <name type="scientific">Cupriavidus pauculus</name>
    <dbReference type="NCBI Taxonomy" id="82633"/>
    <lineage>
        <taxon>Bacteria</taxon>
        <taxon>Pseudomonadati</taxon>
        <taxon>Pseudomonadota</taxon>
        <taxon>Betaproteobacteria</taxon>
        <taxon>Burkholderiales</taxon>
        <taxon>Burkholderiaceae</taxon>
        <taxon>Cupriavidus</taxon>
    </lineage>
</organism>
<dbReference type="RefSeq" id="WP_017510871.1">
    <property type="nucleotide sequence ID" value="NZ_CP033968.1"/>
</dbReference>
<sequence>MNNARSELAQAVSLYHLADRALHLHCRSWLALSSSLLPAIERFWAAERVALRPDWIPVQVREEGESALRLCNAAQDRKERLAAVRLERLREVFRALGSYYGAMMARDATGSLVSRFQRHLRDALRERQENADRVKVRLRAVTDVEPFEMMITWSRALGYRSPRDFFVDLRIELDIRSGIEPVALEQAARLGVIAA</sequence>
<dbReference type="OrthoDB" id="9134435at2"/>
<dbReference type="EMBL" id="CP033968">
    <property type="protein sequence ID" value="AZG12114.1"/>
    <property type="molecule type" value="Genomic_DNA"/>
</dbReference>
<protein>
    <submittedName>
        <fullName evidence="1">Uncharacterized protein</fullName>
    </submittedName>
</protein>
<proteinExistence type="predicted"/>
<reference evidence="2" key="1">
    <citation type="submission" date="2018-11" db="EMBL/GenBank/DDBJ databases">
        <title>FDA dAtabase for Regulatory Grade micrObial Sequences (FDA-ARGOS): Supporting development and validation of Infectious Disease Dx tests.</title>
        <authorList>
            <person name="Goldberg B."/>
            <person name="Campos J."/>
            <person name="Tallon L."/>
            <person name="Sadzewicz L."/>
            <person name="Zhao X."/>
            <person name="Vavikolanu K."/>
            <person name="Mehta A."/>
            <person name="Aluvathingal J."/>
            <person name="Nadendla S."/>
            <person name="Geyer C."/>
            <person name="Nandy P."/>
            <person name="Yan Y."/>
            <person name="Sichtig H."/>
        </authorList>
    </citation>
    <scope>NUCLEOTIDE SEQUENCE [LARGE SCALE GENOMIC DNA]</scope>
    <source>
        <strain evidence="2">FDAARGOS_614</strain>
        <plasmid evidence="2">unnamed1</plasmid>
    </source>
</reference>
<dbReference type="GeneID" id="60824568"/>
<name>A0A3G8GVI6_9BURK</name>
<keyword evidence="1" id="KW-0614">Plasmid</keyword>
<gene>
    <name evidence="1" type="ORF">EHF44_01155</name>
</gene>
<accession>A0A3G8GVI6</accession>
<dbReference type="KEGG" id="cpau:EHF44_01155"/>